<dbReference type="SUPFAM" id="SSF52374">
    <property type="entry name" value="Nucleotidylyl transferase"/>
    <property type="match status" value="1"/>
</dbReference>
<comment type="function">
    <text evidence="8">Catalyzes the attachment of tryptophan to tRNA(Trp).</text>
</comment>
<keyword evidence="5 8" id="KW-0648">Protein biosynthesis</keyword>
<dbReference type="HAMAP" id="MF_00140_B">
    <property type="entry name" value="Trp_tRNA_synth_B"/>
    <property type="match status" value="1"/>
</dbReference>
<dbReference type="GO" id="GO:0006436">
    <property type="term" value="P:tryptophanyl-tRNA aminoacylation"/>
    <property type="evidence" value="ECO:0007669"/>
    <property type="project" value="UniProtKB-UniRule"/>
</dbReference>
<evidence type="ECO:0000256" key="2">
    <source>
        <dbReference type="ARBA" id="ARBA00022598"/>
    </source>
</evidence>
<dbReference type="InterPro" id="IPR014729">
    <property type="entry name" value="Rossmann-like_a/b/a_fold"/>
</dbReference>
<dbReference type="PATRIC" id="fig|1618366.3.peg.547"/>
<comment type="subcellular location">
    <subcellularLocation>
        <location evidence="8">Cytoplasm</location>
    </subcellularLocation>
</comment>
<organism evidence="10 11">
    <name type="scientific">Candidatus Amesbacteria bacterium GW2011_GWC2_45_19</name>
    <dbReference type="NCBI Taxonomy" id="1618366"/>
    <lineage>
        <taxon>Bacteria</taxon>
        <taxon>Candidatus Amesiibacteriota</taxon>
    </lineage>
</organism>
<evidence type="ECO:0000256" key="7">
    <source>
        <dbReference type="ARBA" id="ARBA00049929"/>
    </source>
</evidence>
<dbReference type="AlphaFoldDB" id="A0A0G1M429"/>
<feature type="short sequence motif" description="'KMSKS' region" evidence="8">
    <location>
        <begin position="194"/>
        <end position="198"/>
    </location>
</feature>
<evidence type="ECO:0000256" key="5">
    <source>
        <dbReference type="ARBA" id="ARBA00022917"/>
    </source>
</evidence>
<dbReference type="EC" id="6.1.1.2" evidence="8"/>
<dbReference type="NCBIfam" id="TIGR00233">
    <property type="entry name" value="trpS"/>
    <property type="match status" value="1"/>
</dbReference>
<dbReference type="Pfam" id="PF00579">
    <property type="entry name" value="tRNA-synt_1b"/>
    <property type="match status" value="1"/>
</dbReference>
<feature type="binding site" evidence="8">
    <location>
        <begin position="19"/>
        <end position="20"/>
    </location>
    <ligand>
        <name>ATP</name>
        <dbReference type="ChEBI" id="CHEBI:30616"/>
    </ligand>
</feature>
<comment type="similarity">
    <text evidence="1 8 9">Belongs to the class-I aminoacyl-tRNA synthetase family.</text>
</comment>
<evidence type="ECO:0000313" key="11">
    <source>
        <dbReference type="Proteomes" id="UP000034264"/>
    </source>
</evidence>
<feature type="binding site" evidence="8">
    <location>
        <begin position="194"/>
        <end position="198"/>
    </location>
    <ligand>
        <name>ATP</name>
        <dbReference type="ChEBI" id="CHEBI:30616"/>
    </ligand>
</feature>
<protein>
    <recommendedName>
        <fullName evidence="8">Tryptophan--tRNA ligase</fullName>
        <ecNumber evidence="8">6.1.1.2</ecNumber>
    </recommendedName>
    <alternativeName>
        <fullName evidence="8">Tryptophanyl-tRNA synthetase</fullName>
        <shortName evidence="8">TrpRS</shortName>
    </alternativeName>
</protein>
<keyword evidence="3 8" id="KW-0547">Nucleotide-binding</keyword>
<dbReference type="InterPro" id="IPR001412">
    <property type="entry name" value="aa-tRNA-synth_I_CS"/>
</dbReference>
<dbReference type="PANTHER" id="PTHR43766">
    <property type="entry name" value="TRYPTOPHAN--TRNA LIGASE, MITOCHONDRIAL"/>
    <property type="match status" value="1"/>
</dbReference>
<dbReference type="PANTHER" id="PTHR43766:SF1">
    <property type="entry name" value="TRYPTOPHAN--TRNA LIGASE, MITOCHONDRIAL"/>
    <property type="match status" value="1"/>
</dbReference>
<feature type="binding site" evidence="8">
    <location>
        <begin position="11"/>
        <end position="13"/>
    </location>
    <ligand>
        <name>ATP</name>
        <dbReference type="ChEBI" id="CHEBI:30616"/>
    </ligand>
</feature>
<sequence>MDKRVVFSGIQPSGDLHIGNYIGAVRQWAKGQDAGLNIFCVVDMHAITIPQDPKTLAQKTKEISAIILAAGVDPEKSLLFVQSHNPDHANLGWVLNCYLSMGQMGRMIQYKEKSEGKGFVSVGLFDYPALMAADILLYDTTEVPVGEDQKQHVELTRDVAERFNAKYGETFVLPELKIPKVGGRVMGLTDPSKKMSKSDSNSNGVVGLLEDPGSVRKKIMAAVTDSGSEVKYDWDKKPGISNLLEIYSQLAGVSVSESETRFAGLNYGQFKTAVADEVERFLTNFQKKYYEIADSEKLDEILRNGAERSYEMSHKKLLEVYDRVGFVKP</sequence>
<dbReference type="EMBL" id="LCKS01000006">
    <property type="protein sequence ID" value="KKU02847.1"/>
    <property type="molecule type" value="Genomic_DNA"/>
</dbReference>
<dbReference type="PROSITE" id="PS00178">
    <property type="entry name" value="AA_TRNA_LIGASE_I"/>
    <property type="match status" value="1"/>
</dbReference>
<evidence type="ECO:0000256" key="1">
    <source>
        <dbReference type="ARBA" id="ARBA00005594"/>
    </source>
</evidence>
<accession>A0A0G1M429</accession>
<evidence type="ECO:0000256" key="8">
    <source>
        <dbReference type="HAMAP-Rule" id="MF_00140"/>
    </source>
</evidence>
<keyword evidence="8" id="KW-0963">Cytoplasm</keyword>
<evidence type="ECO:0000313" key="10">
    <source>
        <dbReference type="EMBL" id="KKU02847.1"/>
    </source>
</evidence>
<dbReference type="PRINTS" id="PR01039">
    <property type="entry name" value="TRNASYNTHTRP"/>
</dbReference>
<dbReference type="GO" id="GO:0004830">
    <property type="term" value="F:tryptophan-tRNA ligase activity"/>
    <property type="evidence" value="ECO:0007669"/>
    <property type="project" value="UniProtKB-UniRule"/>
</dbReference>
<dbReference type="Gene3D" id="3.40.50.620">
    <property type="entry name" value="HUPs"/>
    <property type="match status" value="1"/>
</dbReference>
<dbReference type="InterPro" id="IPR002305">
    <property type="entry name" value="aa-tRNA-synth_Ic"/>
</dbReference>
<dbReference type="InterPro" id="IPR050203">
    <property type="entry name" value="Trp-tRNA_synthetase"/>
</dbReference>
<dbReference type="GO" id="GO:0005829">
    <property type="term" value="C:cytosol"/>
    <property type="evidence" value="ECO:0007669"/>
    <property type="project" value="TreeGrafter"/>
</dbReference>
<comment type="catalytic activity">
    <reaction evidence="7 8">
        <text>tRNA(Trp) + L-tryptophan + ATP = L-tryptophyl-tRNA(Trp) + AMP + diphosphate + H(+)</text>
        <dbReference type="Rhea" id="RHEA:24080"/>
        <dbReference type="Rhea" id="RHEA-COMP:9671"/>
        <dbReference type="Rhea" id="RHEA-COMP:9705"/>
        <dbReference type="ChEBI" id="CHEBI:15378"/>
        <dbReference type="ChEBI" id="CHEBI:30616"/>
        <dbReference type="ChEBI" id="CHEBI:33019"/>
        <dbReference type="ChEBI" id="CHEBI:57912"/>
        <dbReference type="ChEBI" id="CHEBI:78442"/>
        <dbReference type="ChEBI" id="CHEBI:78535"/>
        <dbReference type="ChEBI" id="CHEBI:456215"/>
        <dbReference type="EC" id="6.1.1.2"/>
    </reaction>
</comment>
<feature type="binding site" evidence="8">
    <location>
        <position position="134"/>
    </location>
    <ligand>
        <name>L-tryptophan</name>
        <dbReference type="ChEBI" id="CHEBI:57912"/>
    </ligand>
</feature>
<dbReference type="CDD" id="cd00806">
    <property type="entry name" value="TrpRS_core"/>
    <property type="match status" value="1"/>
</dbReference>
<keyword evidence="6 8" id="KW-0030">Aminoacyl-tRNA synthetase</keyword>
<dbReference type="GO" id="GO:0005524">
    <property type="term" value="F:ATP binding"/>
    <property type="evidence" value="ECO:0007669"/>
    <property type="project" value="UniProtKB-UniRule"/>
</dbReference>
<keyword evidence="2 8" id="KW-0436">Ligase</keyword>
<feature type="binding site" evidence="8">
    <location>
        <begin position="146"/>
        <end position="148"/>
    </location>
    <ligand>
        <name>ATP</name>
        <dbReference type="ChEBI" id="CHEBI:30616"/>
    </ligand>
</feature>
<evidence type="ECO:0000256" key="4">
    <source>
        <dbReference type="ARBA" id="ARBA00022840"/>
    </source>
</evidence>
<evidence type="ECO:0000256" key="3">
    <source>
        <dbReference type="ARBA" id="ARBA00022741"/>
    </source>
</evidence>
<reference evidence="10 11" key="1">
    <citation type="journal article" date="2015" name="Nature">
        <title>rRNA introns, odd ribosomes, and small enigmatic genomes across a large radiation of phyla.</title>
        <authorList>
            <person name="Brown C.T."/>
            <person name="Hug L.A."/>
            <person name="Thomas B.C."/>
            <person name="Sharon I."/>
            <person name="Castelle C.J."/>
            <person name="Singh A."/>
            <person name="Wilkins M.J."/>
            <person name="Williams K.H."/>
            <person name="Banfield J.F."/>
        </authorList>
    </citation>
    <scope>NUCLEOTIDE SEQUENCE [LARGE SCALE GENOMIC DNA]</scope>
</reference>
<evidence type="ECO:0000256" key="6">
    <source>
        <dbReference type="ARBA" id="ARBA00023146"/>
    </source>
</evidence>
<feature type="binding site" evidence="8">
    <location>
        <position position="185"/>
    </location>
    <ligand>
        <name>ATP</name>
        <dbReference type="ChEBI" id="CHEBI:30616"/>
    </ligand>
</feature>
<dbReference type="Gene3D" id="1.10.240.10">
    <property type="entry name" value="Tyrosyl-Transfer RNA Synthetase"/>
    <property type="match status" value="1"/>
</dbReference>
<name>A0A0G1M429_9BACT</name>
<comment type="caution">
    <text evidence="10">The sequence shown here is derived from an EMBL/GenBank/DDBJ whole genome shotgun (WGS) entry which is preliminary data.</text>
</comment>
<dbReference type="FunFam" id="1.10.240.10:FF:000002">
    <property type="entry name" value="Tryptophan--tRNA ligase"/>
    <property type="match status" value="1"/>
</dbReference>
<proteinExistence type="inferred from homology"/>
<comment type="subunit">
    <text evidence="8">Homodimer.</text>
</comment>
<gene>
    <name evidence="8" type="primary">trpS</name>
    <name evidence="10" type="ORF">UX05_C0006G0020</name>
</gene>
<dbReference type="Proteomes" id="UP000034264">
    <property type="component" value="Unassembled WGS sequence"/>
</dbReference>
<dbReference type="InterPro" id="IPR002306">
    <property type="entry name" value="Trp-tRNA-ligase"/>
</dbReference>
<feature type="short sequence motif" description="'HIGH' region" evidence="8">
    <location>
        <begin position="12"/>
        <end position="20"/>
    </location>
</feature>
<keyword evidence="4 8" id="KW-0067">ATP-binding</keyword>
<evidence type="ECO:0000256" key="9">
    <source>
        <dbReference type="RuleBase" id="RU363036"/>
    </source>
</evidence>
<dbReference type="InterPro" id="IPR024109">
    <property type="entry name" value="Trp-tRNA-ligase_bac-type"/>
</dbReference>